<sequence length="402" mass="44330">MAIHTNNQNNPVYRYWVLVGMVLIAGFSQGMLLPVLAVMLETAGVSSSANGLNAAALYIGIILISPFIEKPVRKYGYKPVIIIGLILVMISLILFPIWQTFWFWFILRIIVGIADNLIHFSTQIWISTTAPRAKRGRQLALYGLAFGLGFGIGPMMTQLLSINEYLPFIIASACSVIAWIFMLFLKNEWPESDFETASQMNTFSRYIQVIKLAWFALLPGFMYGYLEASLHGNYPVYAMRMGIDIQFVTVLLLPSFVFGSLITQLPLGMLSDKIGRSRVLRGIIFFGLILFFLMSFVEHIPWLLWTLFTLAGMLLGSSFSLGIAYLADLVPANLLPTGTVMTGILFALGSMVGPTVGGWLIGVVGQGALYYSMSGMLTVIFIAAIIFEKTGSNSGDKVEIAS</sequence>
<dbReference type="PANTHER" id="PTHR23521">
    <property type="entry name" value="TRANSPORTER MFS SUPERFAMILY"/>
    <property type="match status" value="1"/>
</dbReference>
<dbReference type="Proteomes" id="UP000790580">
    <property type="component" value="Unassembled WGS sequence"/>
</dbReference>
<feature type="transmembrane region" description="Helical" evidence="7">
    <location>
        <begin position="165"/>
        <end position="185"/>
    </location>
</feature>
<dbReference type="PANTHER" id="PTHR23521:SF2">
    <property type="entry name" value="TRANSPORTER MFS SUPERFAMILY"/>
    <property type="match status" value="1"/>
</dbReference>
<feature type="transmembrane region" description="Helical" evidence="7">
    <location>
        <begin position="303"/>
        <end position="327"/>
    </location>
</feature>
<dbReference type="Pfam" id="PF07690">
    <property type="entry name" value="MFS_1"/>
    <property type="match status" value="1"/>
</dbReference>
<dbReference type="InterPro" id="IPR036259">
    <property type="entry name" value="MFS_trans_sf"/>
</dbReference>
<dbReference type="Gene3D" id="1.20.1250.20">
    <property type="entry name" value="MFS general substrate transporter like domains"/>
    <property type="match status" value="2"/>
</dbReference>
<keyword evidence="3" id="KW-1003">Cell membrane</keyword>
<organism evidence="9 10">
    <name type="scientific">Evansella alkalicola</name>
    <dbReference type="NCBI Taxonomy" id="745819"/>
    <lineage>
        <taxon>Bacteria</taxon>
        <taxon>Bacillati</taxon>
        <taxon>Bacillota</taxon>
        <taxon>Bacilli</taxon>
        <taxon>Bacillales</taxon>
        <taxon>Bacillaceae</taxon>
        <taxon>Evansella</taxon>
    </lineage>
</organism>
<feature type="transmembrane region" description="Helical" evidence="7">
    <location>
        <begin position="101"/>
        <end position="118"/>
    </location>
</feature>
<keyword evidence="6 7" id="KW-0472">Membrane</keyword>
<keyword evidence="5 7" id="KW-1133">Transmembrane helix</keyword>
<feature type="transmembrane region" description="Helical" evidence="7">
    <location>
        <begin position="51"/>
        <end position="68"/>
    </location>
</feature>
<feature type="domain" description="Major facilitator superfamily (MFS) profile" evidence="8">
    <location>
        <begin position="14"/>
        <end position="392"/>
    </location>
</feature>
<keyword evidence="10" id="KW-1185">Reference proteome</keyword>
<feature type="transmembrane region" description="Helical" evidence="7">
    <location>
        <begin position="12"/>
        <end position="39"/>
    </location>
</feature>
<evidence type="ECO:0000313" key="10">
    <source>
        <dbReference type="Proteomes" id="UP000790580"/>
    </source>
</evidence>
<feature type="transmembrane region" description="Helical" evidence="7">
    <location>
        <begin position="245"/>
        <end position="267"/>
    </location>
</feature>
<dbReference type="InterPro" id="IPR020846">
    <property type="entry name" value="MFS_dom"/>
</dbReference>
<dbReference type="InterPro" id="IPR047200">
    <property type="entry name" value="MFS_YcaD-like"/>
</dbReference>
<protein>
    <submittedName>
        <fullName evidence="9">MFS transporter</fullName>
    </submittedName>
</protein>
<dbReference type="CDD" id="cd17477">
    <property type="entry name" value="MFS_YcaD_like"/>
    <property type="match status" value="1"/>
</dbReference>
<evidence type="ECO:0000256" key="2">
    <source>
        <dbReference type="ARBA" id="ARBA00022448"/>
    </source>
</evidence>
<evidence type="ECO:0000256" key="6">
    <source>
        <dbReference type="ARBA" id="ARBA00023136"/>
    </source>
</evidence>
<dbReference type="EMBL" id="JAHQCR010000063">
    <property type="protein sequence ID" value="MBU9722899.1"/>
    <property type="molecule type" value="Genomic_DNA"/>
</dbReference>
<evidence type="ECO:0000256" key="4">
    <source>
        <dbReference type="ARBA" id="ARBA00022692"/>
    </source>
</evidence>
<comment type="caution">
    <text evidence="9">The sequence shown here is derived from an EMBL/GenBank/DDBJ whole genome shotgun (WGS) entry which is preliminary data.</text>
</comment>
<gene>
    <name evidence="9" type="ORF">KS407_15890</name>
</gene>
<evidence type="ECO:0000259" key="8">
    <source>
        <dbReference type="PROSITE" id="PS50850"/>
    </source>
</evidence>
<evidence type="ECO:0000256" key="1">
    <source>
        <dbReference type="ARBA" id="ARBA00004651"/>
    </source>
</evidence>
<feature type="transmembrane region" description="Helical" evidence="7">
    <location>
        <begin position="206"/>
        <end position="225"/>
    </location>
</feature>
<evidence type="ECO:0000256" key="5">
    <source>
        <dbReference type="ARBA" id="ARBA00022989"/>
    </source>
</evidence>
<feature type="transmembrane region" description="Helical" evidence="7">
    <location>
        <begin position="75"/>
        <end position="95"/>
    </location>
</feature>
<dbReference type="RefSeq" id="WP_088073619.1">
    <property type="nucleotide sequence ID" value="NZ_JAHQCR010000063.1"/>
</dbReference>
<feature type="transmembrane region" description="Helical" evidence="7">
    <location>
        <begin position="139"/>
        <end position="159"/>
    </location>
</feature>
<keyword evidence="2" id="KW-0813">Transport</keyword>
<feature type="transmembrane region" description="Helical" evidence="7">
    <location>
        <begin position="339"/>
        <end position="362"/>
    </location>
</feature>
<feature type="transmembrane region" description="Helical" evidence="7">
    <location>
        <begin position="368"/>
        <end position="387"/>
    </location>
</feature>
<dbReference type="PROSITE" id="PS50850">
    <property type="entry name" value="MFS"/>
    <property type="match status" value="1"/>
</dbReference>
<proteinExistence type="predicted"/>
<name>A0ABS6JWG2_9BACI</name>
<dbReference type="InterPro" id="IPR011701">
    <property type="entry name" value="MFS"/>
</dbReference>
<comment type="subcellular location">
    <subcellularLocation>
        <location evidence="1">Cell membrane</location>
        <topology evidence="1">Multi-pass membrane protein</topology>
    </subcellularLocation>
</comment>
<reference evidence="9 10" key="1">
    <citation type="submission" date="2021-06" db="EMBL/GenBank/DDBJ databases">
        <title>Bacillus sp. RD4P76, an endophyte from a halophyte.</title>
        <authorList>
            <person name="Sun J.-Q."/>
        </authorList>
    </citation>
    <scope>NUCLEOTIDE SEQUENCE [LARGE SCALE GENOMIC DNA]</scope>
    <source>
        <strain evidence="9 10">JCM 17098</strain>
    </source>
</reference>
<keyword evidence="4 7" id="KW-0812">Transmembrane</keyword>
<evidence type="ECO:0000256" key="3">
    <source>
        <dbReference type="ARBA" id="ARBA00022475"/>
    </source>
</evidence>
<evidence type="ECO:0000256" key="7">
    <source>
        <dbReference type="SAM" id="Phobius"/>
    </source>
</evidence>
<feature type="transmembrane region" description="Helical" evidence="7">
    <location>
        <begin position="279"/>
        <end position="297"/>
    </location>
</feature>
<dbReference type="SUPFAM" id="SSF103473">
    <property type="entry name" value="MFS general substrate transporter"/>
    <property type="match status" value="1"/>
</dbReference>
<evidence type="ECO:0000313" key="9">
    <source>
        <dbReference type="EMBL" id="MBU9722899.1"/>
    </source>
</evidence>
<accession>A0ABS6JWG2</accession>